<keyword evidence="3" id="KW-0175">Coiled coil</keyword>
<evidence type="ECO:0000256" key="1">
    <source>
        <dbReference type="ARBA" id="ARBA00004300"/>
    </source>
</evidence>
<gene>
    <name evidence="6" type="ORF">GSOID_T00006786001</name>
</gene>
<dbReference type="InterPro" id="IPR052299">
    <property type="entry name" value="CEP76"/>
</dbReference>
<dbReference type="SUPFAM" id="SSF49562">
    <property type="entry name" value="C2 domain (Calcium/lipid-binding domain, CaLB)"/>
    <property type="match status" value="1"/>
</dbReference>
<protein>
    <recommendedName>
        <fullName evidence="5">G-patch domain-containing protein</fullName>
    </recommendedName>
</protein>
<accession>E4XVY3</accession>
<dbReference type="InterPro" id="IPR028926">
    <property type="entry name" value="CEP76-C2"/>
</dbReference>
<organism evidence="6">
    <name type="scientific">Oikopleura dioica</name>
    <name type="common">Tunicate</name>
    <dbReference type="NCBI Taxonomy" id="34765"/>
    <lineage>
        <taxon>Eukaryota</taxon>
        <taxon>Metazoa</taxon>
        <taxon>Chordata</taxon>
        <taxon>Tunicata</taxon>
        <taxon>Appendicularia</taxon>
        <taxon>Copelata</taxon>
        <taxon>Oikopleuridae</taxon>
        <taxon>Oikopleura</taxon>
    </lineage>
</organism>
<proteinExistence type="predicted"/>
<sequence>MGLLAERRSKSRWGDDPRGKKWSDDKNKKSVKMMEKMGWTFGNGIGANEDGRKEHVKIRLKQDNRGVGCSLKYDRQWVAHQDTFSDILADLNSTTDAPTERVLADTVKVSSLAETGSKAGHRYGKFTRAKDLTGASAKHLEEIFGRSSASVAKDKAKKEAEEDAEKAKAEANKSEVCESGKFKESSKHVIATESVYDYFKRKMAEKLAREALPTIKNEPVEDEAEAETPAIKAEEVSVKNEPQSDSEEVPAPKKKKKRKKNREAESEITDELVKDELKQEIIRKILFLLDKYYIIRMRNRPSEKLALEQMVDDKLPVSDLQRILQPIQVESGSEDELIDRLEEEGVIEDLMRRVRDAPLNDFPSHVRQPRGILKYIDIESNKLVNTDIAHLEECLDKFKIYMHMEVINGKLYLDTISDEFQRSTFRIHILFNKQRFSTNPIATTRNPTFDETFLFYIDNSQHSQVPDVENILSLQENVVVFLISTDKNGDQQVMSKECFDWREILDQPQTMKIELKGLLNERDLLLGNLTLRISLLPSLKSTISSDVLASQISLEKTRNTNKDRLFMTYAKKWWNEFLQTRLDIKERLVKIYACDEKNRSFPVFTYVWPIKISRVLDCPRVAHRFVSSLDCEFVADDGIAGDNDVWHSAVSLISGKQGNHASHNTLLCSFLTGFGLNAFVAFGVKQNKPWSWVVTIDESVSFWDGTTGQRFLHVSADPDTHEVAGLLHPYRSLDCLFNHESFYANVQVDNRVPLVDFNLENPRKWKKMDPAAITALHYSRPFDHSPRGVKIKGCEGDPNMQAALLEAALTELIEDYRRQHELRTSWDRELSLMLSSAIHRYEISELYGIDADAPEFHDAVRRGVPDGHTFKALPIRLHSINAQKVFNTMLKRPMWEPLLRTRGNEVRLALRAKVFHYAEDSMAVWIIVAVRYAACP</sequence>
<feature type="region of interest" description="Disordered" evidence="4">
    <location>
        <begin position="1"/>
        <end position="29"/>
    </location>
</feature>
<keyword evidence="7" id="KW-1185">Reference proteome</keyword>
<feature type="region of interest" description="Disordered" evidence="4">
    <location>
        <begin position="216"/>
        <end position="268"/>
    </location>
</feature>
<feature type="compositionally biased region" description="Basic residues" evidence="4">
    <location>
        <begin position="252"/>
        <end position="261"/>
    </location>
</feature>
<reference evidence="6" key="1">
    <citation type="journal article" date="2010" name="Science">
        <title>Plasticity of animal genome architecture unmasked by rapid evolution of a pelagic tunicate.</title>
        <authorList>
            <person name="Denoeud F."/>
            <person name="Henriet S."/>
            <person name="Mungpakdee S."/>
            <person name="Aury J.M."/>
            <person name="Da Silva C."/>
            <person name="Brinkmann H."/>
            <person name="Mikhaleva J."/>
            <person name="Olsen L.C."/>
            <person name="Jubin C."/>
            <person name="Canestro C."/>
            <person name="Bouquet J.M."/>
            <person name="Danks G."/>
            <person name="Poulain J."/>
            <person name="Campsteijn C."/>
            <person name="Adamski M."/>
            <person name="Cross I."/>
            <person name="Yadetie F."/>
            <person name="Muffato M."/>
            <person name="Louis A."/>
            <person name="Butcher S."/>
            <person name="Tsagkogeorga G."/>
            <person name="Konrad A."/>
            <person name="Singh S."/>
            <person name="Jensen M.F."/>
            <person name="Cong E.H."/>
            <person name="Eikeseth-Otteraa H."/>
            <person name="Noel B."/>
            <person name="Anthouard V."/>
            <person name="Porcel B.M."/>
            <person name="Kachouri-Lafond R."/>
            <person name="Nishino A."/>
            <person name="Ugolini M."/>
            <person name="Chourrout P."/>
            <person name="Nishida H."/>
            <person name="Aasland R."/>
            <person name="Huzurbazar S."/>
            <person name="Westhof E."/>
            <person name="Delsuc F."/>
            <person name="Lehrach H."/>
            <person name="Reinhardt R."/>
            <person name="Weissenbach J."/>
            <person name="Roy S.W."/>
            <person name="Artiguenave F."/>
            <person name="Postlethwait J.H."/>
            <person name="Manak J.R."/>
            <person name="Thompson E.M."/>
            <person name="Jaillon O."/>
            <person name="Du Pasquier L."/>
            <person name="Boudinot P."/>
            <person name="Liberles D.A."/>
            <person name="Volff J.N."/>
            <person name="Philippe H."/>
            <person name="Lenhard B."/>
            <person name="Roest Crollius H."/>
            <person name="Wincker P."/>
            <person name="Chourrout D."/>
        </authorList>
    </citation>
    <scope>NUCLEOTIDE SEQUENCE [LARGE SCALE GENOMIC DNA]</scope>
</reference>
<dbReference type="FunCoup" id="E4XVY3">
    <property type="interactions" value="37"/>
</dbReference>
<evidence type="ECO:0000313" key="6">
    <source>
        <dbReference type="EMBL" id="CBY13838.1"/>
    </source>
</evidence>
<dbReference type="GO" id="GO:0003676">
    <property type="term" value="F:nucleic acid binding"/>
    <property type="evidence" value="ECO:0007669"/>
    <property type="project" value="InterPro"/>
</dbReference>
<dbReference type="PROSITE" id="PS50174">
    <property type="entry name" value="G_PATCH"/>
    <property type="match status" value="1"/>
</dbReference>
<dbReference type="Pfam" id="PF15627">
    <property type="entry name" value="CEP76-C2"/>
    <property type="match status" value="1"/>
</dbReference>
<dbReference type="InterPro" id="IPR035892">
    <property type="entry name" value="C2_domain_sf"/>
</dbReference>
<dbReference type="AlphaFoldDB" id="E4XVY3"/>
<evidence type="ECO:0000256" key="4">
    <source>
        <dbReference type="SAM" id="MobiDB-lite"/>
    </source>
</evidence>
<dbReference type="InterPro" id="IPR056290">
    <property type="entry name" value="CEPT76/DRC7_peptidase-like_dom"/>
</dbReference>
<dbReference type="Pfam" id="PF24652">
    <property type="entry name" value="CEP76_C"/>
    <property type="match status" value="1"/>
</dbReference>
<evidence type="ECO:0000259" key="5">
    <source>
        <dbReference type="PROSITE" id="PS50174"/>
    </source>
</evidence>
<dbReference type="InParanoid" id="E4XVY3"/>
<dbReference type="PANTHER" id="PTHR46436:SF1">
    <property type="entry name" value="CENTROSOMAL PROTEIN OF 76 KDA"/>
    <property type="match status" value="1"/>
</dbReference>
<keyword evidence="2" id="KW-0963">Cytoplasm</keyword>
<dbReference type="PANTHER" id="PTHR46436">
    <property type="entry name" value="CENTROSOMAL PROTEIN OF 76 KDA"/>
    <property type="match status" value="1"/>
</dbReference>
<evidence type="ECO:0000256" key="3">
    <source>
        <dbReference type="SAM" id="Coils"/>
    </source>
</evidence>
<name>E4XVY3_OIKDI</name>
<dbReference type="GO" id="GO:0005813">
    <property type="term" value="C:centrosome"/>
    <property type="evidence" value="ECO:0007669"/>
    <property type="project" value="UniProtKB-SubCell"/>
</dbReference>
<dbReference type="Proteomes" id="UP000001307">
    <property type="component" value="Unassembled WGS sequence"/>
</dbReference>
<feature type="domain" description="G-patch" evidence="5">
    <location>
        <begin position="26"/>
        <end position="72"/>
    </location>
</feature>
<comment type="subcellular location">
    <subcellularLocation>
        <location evidence="1">Cytoplasm</location>
        <location evidence="1">Cytoskeleton</location>
        <location evidence="1">Microtubule organizing center</location>
        <location evidence="1">Centrosome</location>
    </subcellularLocation>
</comment>
<dbReference type="InterPro" id="IPR056288">
    <property type="entry name" value="CEP76_C"/>
</dbReference>
<dbReference type="EMBL" id="FN653225">
    <property type="protein sequence ID" value="CBY13838.1"/>
    <property type="molecule type" value="Genomic_DNA"/>
</dbReference>
<evidence type="ECO:0000256" key="2">
    <source>
        <dbReference type="ARBA" id="ARBA00022490"/>
    </source>
</evidence>
<evidence type="ECO:0000313" key="7">
    <source>
        <dbReference type="Proteomes" id="UP000001307"/>
    </source>
</evidence>
<dbReference type="SMART" id="SM00443">
    <property type="entry name" value="G_patch"/>
    <property type="match status" value="1"/>
</dbReference>
<dbReference type="InterPro" id="IPR000467">
    <property type="entry name" value="G_patch_dom"/>
</dbReference>
<dbReference type="Pfam" id="PF24656">
    <property type="entry name" value="CEPT76_peptidase"/>
    <property type="match status" value="1"/>
</dbReference>
<feature type="coiled-coil region" evidence="3">
    <location>
        <begin position="150"/>
        <end position="177"/>
    </location>
</feature>
<dbReference type="Pfam" id="PF01585">
    <property type="entry name" value="G-patch"/>
    <property type="match status" value="1"/>
</dbReference>
<dbReference type="OrthoDB" id="5527234at2759"/>